<gene>
    <name evidence="6" type="ORF">IFT62_24385</name>
</gene>
<dbReference type="InterPro" id="IPR029044">
    <property type="entry name" value="Nucleotide-diphossugar_trans"/>
</dbReference>
<keyword evidence="2" id="KW-1003">Cell membrane</keyword>
<comment type="similarity">
    <text evidence="1">Belongs to the glycosyltransferase 2 family.</text>
</comment>
<dbReference type="SUPFAM" id="SSF48452">
    <property type="entry name" value="TPR-like"/>
    <property type="match status" value="1"/>
</dbReference>
<evidence type="ECO:0000313" key="6">
    <source>
        <dbReference type="EMBL" id="MBD8124349.1"/>
    </source>
</evidence>
<evidence type="ECO:0000256" key="2">
    <source>
        <dbReference type="ARBA" id="ARBA00022519"/>
    </source>
</evidence>
<dbReference type="RefSeq" id="WP_191946021.1">
    <property type="nucleotide sequence ID" value="NZ_JACYNP010000016.1"/>
</dbReference>
<dbReference type="EMBL" id="JACYNP010000016">
    <property type="protein sequence ID" value="MBD8124349.1"/>
    <property type="molecule type" value="Genomic_DNA"/>
</dbReference>
<name>A0ABR9ADZ2_9PSED</name>
<proteinExistence type="inferred from homology"/>
<organism evidence="6 7">
    <name type="scientific">Pseudomonas lutea</name>
    <dbReference type="NCBI Taxonomy" id="243924"/>
    <lineage>
        <taxon>Bacteria</taxon>
        <taxon>Pseudomonadati</taxon>
        <taxon>Pseudomonadota</taxon>
        <taxon>Gammaproteobacteria</taxon>
        <taxon>Pseudomonadales</taxon>
        <taxon>Pseudomonadaceae</taxon>
        <taxon>Pseudomonas</taxon>
    </lineage>
</organism>
<protein>
    <submittedName>
        <fullName evidence="6">Glycosyltransferase family 2 protein</fullName>
    </submittedName>
</protein>
<keyword evidence="4" id="KW-0808">Transferase</keyword>
<comment type="caution">
    <text evidence="6">The sequence shown here is derived from an EMBL/GenBank/DDBJ whole genome shotgun (WGS) entry which is preliminary data.</text>
</comment>
<keyword evidence="3" id="KW-0328">Glycosyltransferase</keyword>
<evidence type="ECO:0000313" key="7">
    <source>
        <dbReference type="Proteomes" id="UP000625247"/>
    </source>
</evidence>
<dbReference type="PANTHER" id="PTHR43179">
    <property type="entry name" value="RHAMNOSYLTRANSFERASE WBBL"/>
    <property type="match status" value="1"/>
</dbReference>
<dbReference type="Pfam" id="PF00535">
    <property type="entry name" value="Glycos_transf_2"/>
    <property type="match status" value="1"/>
</dbReference>
<evidence type="ECO:0000256" key="3">
    <source>
        <dbReference type="ARBA" id="ARBA00022676"/>
    </source>
</evidence>
<dbReference type="InterPro" id="IPR011990">
    <property type="entry name" value="TPR-like_helical_dom_sf"/>
</dbReference>
<keyword evidence="2" id="KW-0472">Membrane</keyword>
<keyword evidence="2" id="KW-0997">Cell inner membrane</keyword>
<feature type="domain" description="Glycosyltransferase 2-like" evidence="5">
    <location>
        <begin position="262"/>
        <end position="408"/>
    </location>
</feature>
<keyword evidence="7" id="KW-1185">Reference proteome</keyword>
<dbReference type="Gene3D" id="3.90.550.10">
    <property type="entry name" value="Spore Coat Polysaccharide Biosynthesis Protein SpsA, Chain A"/>
    <property type="match status" value="1"/>
</dbReference>
<dbReference type="PANTHER" id="PTHR43179:SF12">
    <property type="entry name" value="GALACTOFURANOSYLTRANSFERASE GLFT2"/>
    <property type="match status" value="1"/>
</dbReference>
<evidence type="ECO:0000256" key="4">
    <source>
        <dbReference type="ARBA" id="ARBA00022679"/>
    </source>
</evidence>
<dbReference type="InterPro" id="IPR001173">
    <property type="entry name" value="Glyco_trans_2-like"/>
</dbReference>
<dbReference type="SUPFAM" id="SSF53448">
    <property type="entry name" value="Nucleotide-diphospho-sugar transferases"/>
    <property type="match status" value="1"/>
</dbReference>
<sequence length="822" mass="90734">MEQFHHARHLGEHERAMFFIDQALQTPEYRPEALIWRGIEALQQQRLHHAFLFFGSAAQATPGRADVRALIGRSVLALQQPELATRLLACAWQQMPTEPSLRIMLWHARSQSLPPAKLRKLIFTHLPEIDDAAELALVLKLLAAQTDAPAEIGVARFDPQTREITGWAVNVKAPASVVTIEIESDTQRFASAADLPHPLLSKAGICEAHGGLRVLIVEPAQTLHVRFNDSTALIGSPFSNLPAFNPPSPKGQTSARQEPVDILVPVYDGYEETLECINSVLRNRSQNRTAHRVIVLDDATPNAELRNALRALAADGQIEHIQHATNLGFIRNVNRGMALHTERDVVWLNADTRVHGNWLDRLRAVAYRDKDIASVTPFTNNGELMSFPVSRVSHTMPTAQEQAELDQLALNVDAAAMEIETGCGFCLYLKRDAINEVGYLDEVHLLRGYGEETDWCLRARSLGWRHMGAPNVFVAHQGGISFGEEKTLRVAHNNAILKRRYPNASDRYQAFCLRDPIKPARQALQRARLSQLSAHLATTTVKKVPGPKTLHIQGPDVDAPLRLMWRHHGACTLATLHAKWAPLGLTLEYQLPKEADQLATDLSALGLEEVVYGQMAGCPSEILKLASRLNTPYRILCSDDELLVRSSEPEWAEFARHAKSISLPWQALLKRYAAALPSARLVIGKKTRATPARRRPPQTLLIADDLRDGEVADRWIDLARHMTRKNIPVVLLVNGDSPWLKSLTATGAVHALPEVQGLETTDCLSLAGCDAALSLDPEPGAGWQAPYLASTLGLPLYAITSAVAKEAGALPMNHLPFSLSRA</sequence>
<accession>A0ABR9ADZ2</accession>
<evidence type="ECO:0000256" key="1">
    <source>
        <dbReference type="ARBA" id="ARBA00006739"/>
    </source>
</evidence>
<dbReference type="Gene3D" id="1.25.40.10">
    <property type="entry name" value="Tetratricopeptide repeat domain"/>
    <property type="match status" value="1"/>
</dbReference>
<dbReference type="Proteomes" id="UP000625247">
    <property type="component" value="Unassembled WGS sequence"/>
</dbReference>
<evidence type="ECO:0000259" key="5">
    <source>
        <dbReference type="Pfam" id="PF00535"/>
    </source>
</evidence>
<reference evidence="6 7" key="1">
    <citation type="journal article" date="2020" name="FEMS Microbiol. Ecol.">
        <title>Temporal dynamics of bacterial communities during seed development and maturation.</title>
        <authorList>
            <person name="Chesneau G."/>
            <person name="Torres-Cortes G."/>
            <person name="Briand M."/>
            <person name="Darrasse A."/>
            <person name="Preveaux A."/>
            <person name="Marais C."/>
            <person name="Jacques M.A."/>
            <person name="Shade A."/>
            <person name="Barret M."/>
        </authorList>
    </citation>
    <scope>NUCLEOTIDE SEQUENCE [LARGE SCALE GENOMIC DNA]</scope>
    <source>
        <strain evidence="6 7">CFBP13723</strain>
    </source>
</reference>